<keyword evidence="10" id="KW-1185">Reference proteome</keyword>
<feature type="transmembrane region" description="Helical" evidence="8">
    <location>
        <begin position="995"/>
        <end position="1021"/>
    </location>
</feature>
<feature type="transmembrane region" description="Helical" evidence="8">
    <location>
        <begin position="346"/>
        <end position="365"/>
    </location>
</feature>
<dbReference type="Proteomes" id="UP000606044">
    <property type="component" value="Unassembled WGS sequence"/>
</dbReference>
<evidence type="ECO:0000256" key="5">
    <source>
        <dbReference type="ARBA" id="ARBA00022692"/>
    </source>
</evidence>
<dbReference type="Gene3D" id="3.30.70.1320">
    <property type="entry name" value="Multidrug efflux transporter AcrB pore domain like"/>
    <property type="match status" value="1"/>
</dbReference>
<dbReference type="FunFam" id="3.30.70.1430:FF:000001">
    <property type="entry name" value="Efflux pump membrane transporter"/>
    <property type="match status" value="1"/>
</dbReference>
<dbReference type="Pfam" id="PF00873">
    <property type="entry name" value="ACR_tran"/>
    <property type="match status" value="1"/>
</dbReference>
<feature type="transmembrane region" description="Helical" evidence="8">
    <location>
        <begin position="439"/>
        <end position="459"/>
    </location>
</feature>
<dbReference type="SUPFAM" id="SSF82714">
    <property type="entry name" value="Multidrug efflux transporter AcrB TolC docking domain, DN and DC subdomains"/>
    <property type="match status" value="2"/>
</dbReference>
<evidence type="ECO:0000256" key="1">
    <source>
        <dbReference type="ARBA" id="ARBA00004429"/>
    </source>
</evidence>
<feature type="transmembrane region" description="Helical" evidence="8">
    <location>
        <begin position="471"/>
        <end position="498"/>
    </location>
</feature>
<dbReference type="EMBL" id="BMCT01000005">
    <property type="protein sequence ID" value="GGF71245.1"/>
    <property type="molecule type" value="Genomic_DNA"/>
</dbReference>
<keyword evidence="6 8" id="KW-1133">Transmembrane helix</keyword>
<evidence type="ECO:0000256" key="6">
    <source>
        <dbReference type="ARBA" id="ARBA00022989"/>
    </source>
</evidence>
<dbReference type="Gene3D" id="3.30.70.1430">
    <property type="entry name" value="Multidrug efflux transporter AcrB pore domain"/>
    <property type="match status" value="2"/>
</dbReference>
<dbReference type="PRINTS" id="PR00702">
    <property type="entry name" value="ACRIFLAVINRP"/>
</dbReference>
<evidence type="ECO:0000256" key="8">
    <source>
        <dbReference type="SAM" id="Phobius"/>
    </source>
</evidence>
<dbReference type="RefSeq" id="WP_188580692.1">
    <property type="nucleotide sequence ID" value="NZ_BMCT01000005.1"/>
</dbReference>
<keyword evidence="4" id="KW-0997">Cell inner membrane</keyword>
<reference evidence="9" key="2">
    <citation type="submission" date="2020-09" db="EMBL/GenBank/DDBJ databases">
        <authorList>
            <person name="Sun Q."/>
            <person name="Sedlacek I."/>
        </authorList>
    </citation>
    <scope>NUCLEOTIDE SEQUENCE</scope>
    <source>
        <strain evidence="9">CCM 7897</strain>
    </source>
</reference>
<dbReference type="Gene3D" id="3.30.2090.10">
    <property type="entry name" value="Multidrug efflux transporter AcrB TolC docking domain, DN and DC subdomains"/>
    <property type="match status" value="2"/>
</dbReference>
<keyword evidence="5 8" id="KW-0812">Transmembrane</keyword>
<evidence type="ECO:0000256" key="3">
    <source>
        <dbReference type="ARBA" id="ARBA00022475"/>
    </source>
</evidence>
<dbReference type="GO" id="GO:0042910">
    <property type="term" value="F:xenobiotic transmembrane transporter activity"/>
    <property type="evidence" value="ECO:0007669"/>
    <property type="project" value="TreeGrafter"/>
</dbReference>
<dbReference type="GO" id="GO:0005886">
    <property type="term" value="C:plasma membrane"/>
    <property type="evidence" value="ECO:0007669"/>
    <property type="project" value="UniProtKB-SubCell"/>
</dbReference>
<dbReference type="PANTHER" id="PTHR32063:SF30">
    <property type="entry name" value="ACRB_ACRD_ACRF FAMILY PROTEIN"/>
    <property type="match status" value="1"/>
</dbReference>
<feature type="transmembrane region" description="Helical" evidence="8">
    <location>
        <begin position="918"/>
        <end position="943"/>
    </location>
</feature>
<protein>
    <submittedName>
        <fullName evidence="9">Acriflavine resistance protein B</fullName>
    </submittedName>
</protein>
<dbReference type="PANTHER" id="PTHR32063">
    <property type="match status" value="1"/>
</dbReference>
<dbReference type="Gene3D" id="1.20.1640.10">
    <property type="entry name" value="Multidrug efflux transporter AcrB transmembrane domain"/>
    <property type="match status" value="2"/>
</dbReference>
<evidence type="ECO:0000313" key="10">
    <source>
        <dbReference type="Proteomes" id="UP000606044"/>
    </source>
</evidence>
<dbReference type="SUPFAM" id="SSF82866">
    <property type="entry name" value="Multidrug efflux transporter AcrB transmembrane domain"/>
    <property type="match status" value="2"/>
</dbReference>
<feature type="transmembrane region" description="Helical" evidence="8">
    <location>
        <begin position="372"/>
        <end position="392"/>
    </location>
</feature>
<feature type="transmembrane region" description="Helical" evidence="8">
    <location>
        <begin position="868"/>
        <end position="885"/>
    </location>
</feature>
<organism evidence="9 10">
    <name type="scientific">Azorhizobium oxalatiphilum</name>
    <dbReference type="NCBI Taxonomy" id="980631"/>
    <lineage>
        <taxon>Bacteria</taxon>
        <taxon>Pseudomonadati</taxon>
        <taxon>Pseudomonadota</taxon>
        <taxon>Alphaproteobacteria</taxon>
        <taxon>Hyphomicrobiales</taxon>
        <taxon>Xanthobacteraceae</taxon>
        <taxon>Azorhizobium</taxon>
    </lineage>
</organism>
<gene>
    <name evidence="9" type="ORF">GCM10007301_33720</name>
</gene>
<dbReference type="FunFam" id="1.20.1640.10:FF:000001">
    <property type="entry name" value="Efflux pump membrane transporter"/>
    <property type="match status" value="1"/>
</dbReference>
<evidence type="ECO:0000256" key="4">
    <source>
        <dbReference type="ARBA" id="ARBA00022519"/>
    </source>
</evidence>
<evidence type="ECO:0000313" key="9">
    <source>
        <dbReference type="EMBL" id="GGF71245.1"/>
    </source>
</evidence>
<proteinExistence type="predicted"/>
<accession>A0A917C558</accession>
<dbReference type="InterPro" id="IPR001036">
    <property type="entry name" value="Acrflvin-R"/>
</dbReference>
<evidence type="ECO:0000256" key="7">
    <source>
        <dbReference type="ARBA" id="ARBA00023136"/>
    </source>
</evidence>
<feature type="transmembrane region" description="Helical" evidence="8">
    <location>
        <begin position="532"/>
        <end position="554"/>
    </location>
</feature>
<keyword evidence="7 8" id="KW-0472">Membrane</keyword>
<comment type="caution">
    <text evidence="9">The sequence shown here is derived from an EMBL/GenBank/DDBJ whole genome shotgun (WGS) entry which is preliminary data.</text>
</comment>
<dbReference type="InterPro" id="IPR027463">
    <property type="entry name" value="AcrB_DN_DC_subdom"/>
</dbReference>
<name>A0A917C558_9HYPH</name>
<evidence type="ECO:0000256" key="2">
    <source>
        <dbReference type="ARBA" id="ARBA00022448"/>
    </source>
</evidence>
<keyword evidence="2" id="KW-0813">Transport</keyword>
<feature type="transmembrane region" description="Helical" evidence="8">
    <location>
        <begin position="964"/>
        <end position="983"/>
    </location>
</feature>
<dbReference type="SUPFAM" id="SSF82693">
    <property type="entry name" value="Multidrug efflux transporter AcrB pore domain, PN1, PN2, PC1 and PC2 subdomains"/>
    <property type="match status" value="3"/>
</dbReference>
<keyword evidence="3" id="KW-1003">Cell membrane</keyword>
<sequence>MNPSSEARRSISSWFIRHPIGTSLLMAGLLALGLAAFVQLPVAPLPEVDFPTLQVSAQLPGASPEIIASSVTQPLERQFGEIPGVAQMTSISTLGNSSITLQFNLDVDINAAAQLVQTAINAAGGQLPTDLPAPPTYREVNPADPPILVLALTSDTLPIIRVDDYAENVLEQHISQIEGVGQVLVFGQQKPSVRIQVDPAKISSLGLSLEDIRQAIVTTTVNGPKGTVQGKRRTFTLLDNDQITQAGPWLDAILAYRNGAPVRVKDIGTAIEAPENNQLAAWSNGKPAIVLPVFKSPGANVIATVDGIKAQLPALLASAPAGLNVSILSDRTETIRASVDDVERTLVITVVLVVAVIFVFLRSFWATLIPSVAVPLALIGTFGAMYVLHYSLDNLSLMALSIAVGFVVDDAIVMLENIERHLEMGKSPLQAALDGSAEIGFTIVSISLSLVAVFIPLLLMGGLVGRLFQEFAVTVTVTIVVSAFVSLSLTPMLCALVLRPKSAQSHGRLYLLSERCFDALLAGYRSTLDIALAHRAVTLATFLAAVVATGWLFYTIPKGFFPQQDTGLIIGISEAAQDVSFADMAVHQRQLGEIVAADPDVATVGMTVGASAGQTVNDGRMFITLKPRDQREASAFEIVARLEKRLQSVEGAALFLQVAQDLNVGGRAARTQFQYTLQDESIDELNNWAPKLLAKLKTLPEITDVASDQQAAGATLSLTVDREKAARLGVSLSDIDNTLYDAFGQRQVTQYFTQLNSYHVILELLPQLQDSPHALEHIYLKSALTGSSVPLSDVAHWSTVPTTFLSINHQSQFPSVTLSFNLSPGVALGDAVATIHKAEAEIGTPATLTASFQGNAQAFQTSLASEPYLVGAALVVIYIILGVLYESYIHPLSILSTLPSAGLGALISLSAFHFDFSIIALIGVVLLIGIVKKNGIMIVDFALERERAGAAPLEAIREACLLRFRPILMTTMAALLAGVPLLVSHGTGSELRQPLGCAIVGGLIVSQLLTLYTTPVIYLYLDRFNRRGHPVRTPAEIR</sequence>
<dbReference type="Gene3D" id="3.30.70.1440">
    <property type="entry name" value="Multidrug efflux transporter AcrB pore domain"/>
    <property type="match status" value="1"/>
</dbReference>
<dbReference type="AlphaFoldDB" id="A0A917C558"/>
<comment type="subcellular location">
    <subcellularLocation>
        <location evidence="1">Cell inner membrane</location>
        <topology evidence="1">Multi-pass membrane protein</topology>
    </subcellularLocation>
</comment>
<reference evidence="9" key="1">
    <citation type="journal article" date="2014" name="Int. J. Syst. Evol. Microbiol.">
        <title>Complete genome sequence of Corynebacterium casei LMG S-19264T (=DSM 44701T), isolated from a smear-ripened cheese.</title>
        <authorList>
            <consortium name="US DOE Joint Genome Institute (JGI-PGF)"/>
            <person name="Walter F."/>
            <person name="Albersmeier A."/>
            <person name="Kalinowski J."/>
            <person name="Ruckert C."/>
        </authorList>
    </citation>
    <scope>NUCLEOTIDE SEQUENCE</scope>
    <source>
        <strain evidence="9">CCM 7897</strain>
    </source>
</reference>